<dbReference type="InterPro" id="IPR050335">
    <property type="entry name" value="ERT1_acuK_gluconeogen_tf"/>
</dbReference>
<dbReference type="Proteomes" id="UP000799777">
    <property type="component" value="Unassembled WGS sequence"/>
</dbReference>
<feature type="domain" description="Zn(2)-C6 fungal-type" evidence="8">
    <location>
        <begin position="194"/>
        <end position="223"/>
    </location>
</feature>
<feature type="compositionally biased region" description="Basic and acidic residues" evidence="7">
    <location>
        <begin position="588"/>
        <end position="597"/>
    </location>
</feature>
<feature type="region of interest" description="Disordered" evidence="7">
    <location>
        <begin position="215"/>
        <end position="291"/>
    </location>
</feature>
<dbReference type="EMBL" id="ML978193">
    <property type="protein sequence ID" value="KAF2030167.1"/>
    <property type="molecule type" value="Genomic_DNA"/>
</dbReference>
<feature type="region of interest" description="Disordered" evidence="7">
    <location>
        <begin position="31"/>
        <end position="125"/>
    </location>
</feature>
<evidence type="ECO:0000256" key="4">
    <source>
        <dbReference type="ARBA" id="ARBA00023125"/>
    </source>
</evidence>
<feature type="compositionally biased region" description="Low complexity" evidence="7">
    <location>
        <begin position="471"/>
        <end position="480"/>
    </location>
</feature>
<feature type="compositionally biased region" description="Basic and acidic residues" evidence="7">
    <location>
        <begin position="635"/>
        <end position="658"/>
    </location>
</feature>
<evidence type="ECO:0000259" key="8">
    <source>
        <dbReference type="PROSITE" id="PS50048"/>
    </source>
</evidence>
<feature type="compositionally biased region" description="Polar residues" evidence="7">
    <location>
        <begin position="485"/>
        <end position="495"/>
    </location>
</feature>
<comment type="caution">
    <text evidence="9">The sequence shown here is derived from an EMBL/GenBank/DDBJ whole genome shotgun (WGS) entry which is preliminary data.</text>
</comment>
<dbReference type="GO" id="GO:0000981">
    <property type="term" value="F:DNA-binding transcription factor activity, RNA polymerase II-specific"/>
    <property type="evidence" value="ECO:0007669"/>
    <property type="project" value="InterPro"/>
</dbReference>
<dbReference type="Gene3D" id="4.10.240.10">
    <property type="entry name" value="Zn(2)-C6 fungal-type DNA-binding domain"/>
    <property type="match status" value="1"/>
</dbReference>
<proteinExistence type="predicted"/>
<dbReference type="GO" id="GO:0008270">
    <property type="term" value="F:zinc ion binding"/>
    <property type="evidence" value="ECO:0007669"/>
    <property type="project" value="InterPro"/>
</dbReference>
<dbReference type="InterPro" id="IPR036864">
    <property type="entry name" value="Zn2-C6_fun-type_DNA-bd_sf"/>
</dbReference>
<organism evidence="9 10">
    <name type="scientific">Setomelanomma holmii</name>
    <dbReference type="NCBI Taxonomy" id="210430"/>
    <lineage>
        <taxon>Eukaryota</taxon>
        <taxon>Fungi</taxon>
        <taxon>Dikarya</taxon>
        <taxon>Ascomycota</taxon>
        <taxon>Pezizomycotina</taxon>
        <taxon>Dothideomycetes</taxon>
        <taxon>Pleosporomycetidae</taxon>
        <taxon>Pleosporales</taxon>
        <taxon>Pleosporineae</taxon>
        <taxon>Phaeosphaeriaceae</taxon>
        <taxon>Setomelanomma</taxon>
    </lineage>
</organism>
<feature type="region of interest" description="Disordered" evidence="7">
    <location>
        <begin position="555"/>
        <end position="658"/>
    </location>
</feature>
<keyword evidence="10" id="KW-1185">Reference proteome</keyword>
<dbReference type="PROSITE" id="PS00463">
    <property type="entry name" value="ZN2_CY6_FUNGAL_1"/>
    <property type="match status" value="1"/>
</dbReference>
<dbReference type="SMART" id="SM00066">
    <property type="entry name" value="GAL4"/>
    <property type="match status" value="1"/>
</dbReference>
<dbReference type="AlphaFoldDB" id="A0A9P4LMY6"/>
<name>A0A9P4LMY6_9PLEO</name>
<feature type="compositionally biased region" description="Basic and acidic residues" evidence="7">
    <location>
        <begin position="235"/>
        <end position="250"/>
    </location>
</feature>
<sequence>MQSLALPRPTSLLTTPFGHPQELEDGLAKFRSKFSPVRSEQLGYPSPPMSEPHSPSRRSAQTSDPSRHFYLAPATAPQRIEAGLPLPPPSSALFDPRSTLAAQTQSQQRALYPGESQSRGSSLHYQSGRAIEHSPYGSHQYPPNYAYAYPPPSVPSYAGGQHGGPMVQQANMIAPPTARTMKPARRTKAHVASACVNCKKAHLSCDVQRPCGRCVASGKQDTCKDVQHKKRGRPRLRDDREFSRPEEERQQSSQILGGVPASLPETYPHSFPTLHSHRASDPPRYSGRQGKEHDLNVNAQQVPSTNGTGPSSFVGVAPSPYSAGPSLAYQALPVAFLNLDLVVQKSNQAFQDLVSFLGDVRGKHLSNLLEARQNDSLQRLQNELRDERDEREPTYMAPITPVGQDPMRQVMEPLVDRDVEHVSHGFKDRPMYLSFGVPSGQYQSLQVQIRLAKTSLYFVTLVVRSPPKLSAPPLLTQQLAPPTPNHTSQTMSAPTTAPARDFTPHQARPPSSTGSAPSSPYFNFSSIRTSLPAFSPSSYGSSPSYGFSPNTGLDSGYFPTLQPPSQPGAAYPSPYTAPPRNPSVTSEPLREFTRPARLEGLQLPPIRTGPASLGSPLAIERERDVVRRRVSSPNAEDRRPETPETGKRRRLNIREVLE</sequence>
<dbReference type="CDD" id="cd00067">
    <property type="entry name" value="GAL4"/>
    <property type="match status" value="1"/>
</dbReference>
<feature type="compositionally biased region" description="Low complexity" evidence="7">
    <location>
        <begin position="509"/>
        <end position="519"/>
    </location>
</feature>
<dbReference type="OrthoDB" id="5575144at2759"/>
<keyword evidence="5" id="KW-0804">Transcription</keyword>
<evidence type="ECO:0000256" key="2">
    <source>
        <dbReference type="ARBA" id="ARBA00022833"/>
    </source>
</evidence>
<evidence type="ECO:0000256" key="3">
    <source>
        <dbReference type="ARBA" id="ARBA00023015"/>
    </source>
</evidence>
<evidence type="ECO:0000256" key="5">
    <source>
        <dbReference type="ARBA" id="ARBA00023163"/>
    </source>
</evidence>
<feature type="region of interest" description="Disordered" evidence="7">
    <location>
        <begin position="470"/>
        <end position="519"/>
    </location>
</feature>
<reference evidence="9" key="1">
    <citation type="journal article" date="2020" name="Stud. Mycol.">
        <title>101 Dothideomycetes genomes: a test case for predicting lifestyles and emergence of pathogens.</title>
        <authorList>
            <person name="Haridas S."/>
            <person name="Albert R."/>
            <person name="Binder M."/>
            <person name="Bloem J."/>
            <person name="Labutti K."/>
            <person name="Salamov A."/>
            <person name="Andreopoulos B."/>
            <person name="Baker S."/>
            <person name="Barry K."/>
            <person name="Bills G."/>
            <person name="Bluhm B."/>
            <person name="Cannon C."/>
            <person name="Castanera R."/>
            <person name="Culley D."/>
            <person name="Daum C."/>
            <person name="Ezra D."/>
            <person name="Gonzalez J."/>
            <person name="Henrissat B."/>
            <person name="Kuo A."/>
            <person name="Liang C."/>
            <person name="Lipzen A."/>
            <person name="Lutzoni F."/>
            <person name="Magnuson J."/>
            <person name="Mondo S."/>
            <person name="Nolan M."/>
            <person name="Ohm R."/>
            <person name="Pangilinan J."/>
            <person name="Park H.-J."/>
            <person name="Ramirez L."/>
            <person name="Alfaro M."/>
            <person name="Sun H."/>
            <person name="Tritt A."/>
            <person name="Yoshinaga Y."/>
            <person name="Zwiers L.-H."/>
            <person name="Turgeon B."/>
            <person name="Goodwin S."/>
            <person name="Spatafora J."/>
            <person name="Crous P."/>
            <person name="Grigoriev I."/>
        </authorList>
    </citation>
    <scope>NUCLEOTIDE SEQUENCE</scope>
    <source>
        <strain evidence="9">CBS 110217</strain>
    </source>
</reference>
<keyword evidence="4" id="KW-0238">DNA-binding</keyword>
<dbReference type="SUPFAM" id="SSF57701">
    <property type="entry name" value="Zn2/Cys6 DNA-binding domain"/>
    <property type="match status" value="1"/>
</dbReference>
<feature type="compositionally biased region" description="Polar residues" evidence="7">
    <location>
        <begin position="100"/>
        <end position="125"/>
    </location>
</feature>
<accession>A0A9P4LMY6</accession>
<keyword evidence="1" id="KW-0479">Metal-binding</keyword>
<keyword evidence="6" id="KW-0539">Nucleus</keyword>
<dbReference type="InterPro" id="IPR001138">
    <property type="entry name" value="Zn2Cys6_DnaBD"/>
</dbReference>
<evidence type="ECO:0000313" key="10">
    <source>
        <dbReference type="Proteomes" id="UP000799777"/>
    </source>
</evidence>
<keyword evidence="2" id="KW-0862">Zinc</keyword>
<dbReference type="PANTHER" id="PTHR47659">
    <property type="entry name" value="ZN(II)2CYS6 TRANSCRIPTION FACTOR (EUROFUNG)-RELATED"/>
    <property type="match status" value="1"/>
</dbReference>
<dbReference type="PANTHER" id="PTHR47659:SF4">
    <property type="entry name" value="ZN(II)2CYS6 TRANSCRIPTION FACTOR (EUROFUNG)"/>
    <property type="match status" value="1"/>
</dbReference>
<keyword evidence="3" id="KW-0805">Transcription regulation</keyword>
<gene>
    <name evidence="9" type="ORF">EK21DRAFT_100728</name>
</gene>
<dbReference type="Pfam" id="PF00172">
    <property type="entry name" value="Zn_clus"/>
    <property type="match status" value="1"/>
</dbReference>
<evidence type="ECO:0000256" key="1">
    <source>
        <dbReference type="ARBA" id="ARBA00022723"/>
    </source>
</evidence>
<feature type="region of interest" description="Disordered" evidence="7">
    <location>
        <begin position="1"/>
        <end position="20"/>
    </location>
</feature>
<evidence type="ECO:0000256" key="7">
    <source>
        <dbReference type="SAM" id="MobiDB-lite"/>
    </source>
</evidence>
<evidence type="ECO:0000313" key="9">
    <source>
        <dbReference type="EMBL" id="KAF2030167.1"/>
    </source>
</evidence>
<dbReference type="PROSITE" id="PS50048">
    <property type="entry name" value="ZN2_CY6_FUNGAL_2"/>
    <property type="match status" value="1"/>
</dbReference>
<protein>
    <recommendedName>
        <fullName evidence="8">Zn(2)-C6 fungal-type domain-containing protein</fullName>
    </recommendedName>
</protein>
<dbReference type="GO" id="GO:0003677">
    <property type="term" value="F:DNA binding"/>
    <property type="evidence" value="ECO:0007669"/>
    <property type="project" value="UniProtKB-KW"/>
</dbReference>
<evidence type="ECO:0000256" key="6">
    <source>
        <dbReference type="ARBA" id="ARBA00023242"/>
    </source>
</evidence>